<protein>
    <recommendedName>
        <fullName evidence="1">SAV-6107-like HEPN domain-containing protein</fullName>
    </recommendedName>
</protein>
<organism evidence="2 3">
    <name type="scientific">Rhodococcus maanshanensis</name>
    <dbReference type="NCBI Taxonomy" id="183556"/>
    <lineage>
        <taxon>Bacteria</taxon>
        <taxon>Bacillati</taxon>
        <taxon>Actinomycetota</taxon>
        <taxon>Actinomycetes</taxon>
        <taxon>Mycobacteriales</taxon>
        <taxon>Nocardiaceae</taxon>
        <taxon>Rhodococcus</taxon>
    </lineage>
</organism>
<dbReference type="Proteomes" id="UP000198677">
    <property type="component" value="Unassembled WGS sequence"/>
</dbReference>
<dbReference type="AlphaFoldDB" id="A0A1H7STG4"/>
<proteinExistence type="predicted"/>
<evidence type="ECO:0000259" key="1">
    <source>
        <dbReference type="Pfam" id="PF18726"/>
    </source>
</evidence>
<sequence>MASQAVQAAAALRVGAPASSARHTVSRVGAPVSRRARALLDRADALLAEAAGARDPSDRFRSAYLAALRGAGAALGGEQRPRTGSRSAWVLLARAEPSLAGWSEFFAGYSATRAAIEAGISRTITLAEADEFHREVSRFLTAVEDHLGGDHRLGDASHTLVGRSA</sequence>
<reference evidence="3" key="1">
    <citation type="submission" date="2016-10" db="EMBL/GenBank/DDBJ databases">
        <authorList>
            <person name="Varghese N."/>
            <person name="Submissions S."/>
        </authorList>
    </citation>
    <scope>NUCLEOTIDE SEQUENCE [LARGE SCALE GENOMIC DNA]</scope>
    <source>
        <strain evidence="3">DSM 44675</strain>
    </source>
</reference>
<dbReference type="EMBL" id="FOAW01000014">
    <property type="protein sequence ID" value="SEL75685.1"/>
    <property type="molecule type" value="Genomic_DNA"/>
</dbReference>
<gene>
    <name evidence="2" type="ORF">SAMN05444583_11438</name>
</gene>
<evidence type="ECO:0000313" key="3">
    <source>
        <dbReference type="Proteomes" id="UP000198677"/>
    </source>
</evidence>
<dbReference type="InterPro" id="IPR040891">
    <property type="entry name" value="HEPN_SAV_6107"/>
</dbReference>
<accession>A0A1H7STG4</accession>
<dbReference type="Pfam" id="PF18726">
    <property type="entry name" value="HEPN_SAV_6107"/>
    <property type="match status" value="1"/>
</dbReference>
<keyword evidence="3" id="KW-1185">Reference proteome</keyword>
<feature type="domain" description="SAV-6107-like HEPN" evidence="1">
    <location>
        <begin position="50"/>
        <end position="144"/>
    </location>
</feature>
<name>A0A1H7STG4_9NOCA</name>
<dbReference type="RefSeq" id="WP_169922315.1">
    <property type="nucleotide sequence ID" value="NZ_FOAW01000014.1"/>
</dbReference>
<evidence type="ECO:0000313" key="2">
    <source>
        <dbReference type="EMBL" id="SEL75685.1"/>
    </source>
</evidence>